<gene>
    <name evidence="1" type="ORF">Cvel_29337</name>
</gene>
<accession>A0A0G4HML1</accession>
<dbReference type="AlphaFoldDB" id="A0A0G4HML1"/>
<protein>
    <submittedName>
        <fullName evidence="1">Uncharacterized protein</fullName>
    </submittedName>
</protein>
<organism evidence="1">
    <name type="scientific">Chromera velia CCMP2878</name>
    <dbReference type="NCBI Taxonomy" id="1169474"/>
    <lineage>
        <taxon>Eukaryota</taxon>
        <taxon>Sar</taxon>
        <taxon>Alveolata</taxon>
        <taxon>Colpodellida</taxon>
        <taxon>Chromeraceae</taxon>
        <taxon>Chromera</taxon>
    </lineage>
</organism>
<dbReference type="VEuPathDB" id="CryptoDB:Cvel_29337"/>
<evidence type="ECO:0000313" key="1">
    <source>
        <dbReference type="EMBL" id="CEM45560.1"/>
    </source>
</evidence>
<sequence length="156" mass="17625">MATIWVIRRRQHVHRSTGVRKWSLEVRLDDIRLLEREADATPLAKIESKLENKAHGIGRTEVSGDVQTNAVDKVSSNNCASLEDASTIISQLFCTDSLQGNTLNIGRYSSERDTLTYLMEQGQPAVDTYLDDRLESLDGREAEGREDDVLRTEEDF</sequence>
<proteinExistence type="predicted"/>
<name>A0A0G4HML1_9ALVE</name>
<dbReference type="EMBL" id="CDMZ01003219">
    <property type="protein sequence ID" value="CEM45560.1"/>
    <property type="molecule type" value="Genomic_DNA"/>
</dbReference>
<reference evidence="1" key="1">
    <citation type="submission" date="2014-11" db="EMBL/GenBank/DDBJ databases">
        <authorList>
            <person name="Otto D Thomas"/>
            <person name="Naeem Raeece"/>
        </authorList>
    </citation>
    <scope>NUCLEOTIDE SEQUENCE</scope>
</reference>